<evidence type="ECO:0000313" key="2">
    <source>
        <dbReference type="Proteomes" id="UP000828390"/>
    </source>
</evidence>
<dbReference type="AlphaFoldDB" id="A0A9D4MLA7"/>
<organism evidence="1 2">
    <name type="scientific">Dreissena polymorpha</name>
    <name type="common">Zebra mussel</name>
    <name type="synonym">Mytilus polymorpha</name>
    <dbReference type="NCBI Taxonomy" id="45954"/>
    <lineage>
        <taxon>Eukaryota</taxon>
        <taxon>Metazoa</taxon>
        <taxon>Spiralia</taxon>
        <taxon>Lophotrochozoa</taxon>
        <taxon>Mollusca</taxon>
        <taxon>Bivalvia</taxon>
        <taxon>Autobranchia</taxon>
        <taxon>Heteroconchia</taxon>
        <taxon>Euheterodonta</taxon>
        <taxon>Imparidentia</taxon>
        <taxon>Neoheterodontei</taxon>
        <taxon>Myida</taxon>
        <taxon>Dreissenoidea</taxon>
        <taxon>Dreissenidae</taxon>
        <taxon>Dreissena</taxon>
    </lineage>
</organism>
<accession>A0A9D4MLA7</accession>
<protein>
    <submittedName>
        <fullName evidence="1">Uncharacterized protein</fullName>
    </submittedName>
</protein>
<dbReference type="EMBL" id="JAIWYP010000001">
    <property type="protein sequence ID" value="KAH3878361.1"/>
    <property type="molecule type" value="Genomic_DNA"/>
</dbReference>
<name>A0A9D4MLA7_DREPO</name>
<proteinExistence type="predicted"/>
<gene>
    <name evidence="1" type="ORF">DPMN_002250</name>
</gene>
<dbReference type="Proteomes" id="UP000828390">
    <property type="component" value="Unassembled WGS sequence"/>
</dbReference>
<reference evidence="1" key="2">
    <citation type="submission" date="2020-11" db="EMBL/GenBank/DDBJ databases">
        <authorList>
            <person name="McCartney M.A."/>
            <person name="Auch B."/>
            <person name="Kono T."/>
            <person name="Mallez S."/>
            <person name="Becker A."/>
            <person name="Gohl D.M."/>
            <person name="Silverstein K.A.T."/>
            <person name="Koren S."/>
            <person name="Bechman K.B."/>
            <person name="Herman A."/>
            <person name="Abrahante J.E."/>
            <person name="Garbe J."/>
        </authorList>
    </citation>
    <scope>NUCLEOTIDE SEQUENCE</scope>
    <source>
        <strain evidence="1">Duluth1</strain>
        <tissue evidence="1">Whole animal</tissue>
    </source>
</reference>
<sequence length="66" mass="7522">MHNFYSQSGVRWAELVPPRKLIKLTIGPLPVVVGPSPPDHLCEGKWSVIKYSFVKQKIIRKIEPVL</sequence>
<keyword evidence="2" id="KW-1185">Reference proteome</keyword>
<evidence type="ECO:0000313" key="1">
    <source>
        <dbReference type="EMBL" id="KAH3878361.1"/>
    </source>
</evidence>
<comment type="caution">
    <text evidence="1">The sequence shown here is derived from an EMBL/GenBank/DDBJ whole genome shotgun (WGS) entry which is preliminary data.</text>
</comment>
<reference evidence="1" key="1">
    <citation type="journal article" date="2019" name="bioRxiv">
        <title>The Genome of the Zebra Mussel, Dreissena polymorpha: A Resource for Invasive Species Research.</title>
        <authorList>
            <person name="McCartney M.A."/>
            <person name="Auch B."/>
            <person name="Kono T."/>
            <person name="Mallez S."/>
            <person name="Zhang Y."/>
            <person name="Obille A."/>
            <person name="Becker A."/>
            <person name="Abrahante J.E."/>
            <person name="Garbe J."/>
            <person name="Badalamenti J.P."/>
            <person name="Herman A."/>
            <person name="Mangelson H."/>
            <person name="Liachko I."/>
            <person name="Sullivan S."/>
            <person name="Sone E.D."/>
            <person name="Koren S."/>
            <person name="Silverstein K.A.T."/>
            <person name="Beckman K.B."/>
            <person name="Gohl D.M."/>
        </authorList>
    </citation>
    <scope>NUCLEOTIDE SEQUENCE</scope>
    <source>
        <strain evidence="1">Duluth1</strain>
        <tissue evidence="1">Whole animal</tissue>
    </source>
</reference>